<feature type="transmembrane region" description="Helical" evidence="9">
    <location>
        <begin position="394"/>
        <end position="411"/>
    </location>
</feature>
<evidence type="ECO:0000256" key="7">
    <source>
        <dbReference type="ARBA" id="ARBA00024033"/>
    </source>
</evidence>
<keyword evidence="11" id="KW-1185">Reference proteome</keyword>
<evidence type="ECO:0000256" key="9">
    <source>
        <dbReference type="SAM" id="Phobius"/>
    </source>
</evidence>
<feature type="transmembrane region" description="Helical" evidence="9">
    <location>
        <begin position="154"/>
        <end position="175"/>
    </location>
</feature>
<protein>
    <recommendedName>
        <fullName evidence="12">DUF2029 domain-containing protein</fullName>
    </recommendedName>
</protein>
<dbReference type="OrthoDB" id="3348156at2"/>
<evidence type="ECO:0000313" key="10">
    <source>
        <dbReference type="EMBL" id="PWN02536.1"/>
    </source>
</evidence>
<dbReference type="Proteomes" id="UP000245507">
    <property type="component" value="Unassembled WGS sequence"/>
</dbReference>
<comment type="subcellular location">
    <subcellularLocation>
        <location evidence="1">Cell membrane</location>
        <topology evidence="1">Multi-pass membrane protein</topology>
    </subcellularLocation>
</comment>
<keyword evidence="6 9" id="KW-0472">Membrane</keyword>
<feature type="region of interest" description="Disordered" evidence="8">
    <location>
        <begin position="460"/>
        <end position="493"/>
    </location>
</feature>
<dbReference type="Pfam" id="PF09594">
    <property type="entry name" value="GT87"/>
    <property type="match status" value="1"/>
</dbReference>
<dbReference type="GO" id="GO:0016758">
    <property type="term" value="F:hexosyltransferase activity"/>
    <property type="evidence" value="ECO:0007669"/>
    <property type="project" value="InterPro"/>
</dbReference>
<organism evidence="10 11">
    <name type="scientific">Nocardioides silvaticus</name>
    <dbReference type="NCBI Taxonomy" id="2201891"/>
    <lineage>
        <taxon>Bacteria</taxon>
        <taxon>Bacillati</taxon>
        <taxon>Actinomycetota</taxon>
        <taxon>Actinomycetes</taxon>
        <taxon>Propionibacteriales</taxon>
        <taxon>Nocardioidaceae</taxon>
        <taxon>Nocardioides</taxon>
    </lineage>
</organism>
<comment type="caution">
    <text evidence="10">The sequence shown here is derived from an EMBL/GenBank/DDBJ whole genome shotgun (WGS) entry which is preliminary data.</text>
</comment>
<dbReference type="PIRSF" id="PIRSF010361">
    <property type="entry name" value="UCP010361"/>
    <property type="match status" value="1"/>
</dbReference>
<evidence type="ECO:0000256" key="4">
    <source>
        <dbReference type="ARBA" id="ARBA00022692"/>
    </source>
</evidence>
<evidence type="ECO:0000256" key="5">
    <source>
        <dbReference type="ARBA" id="ARBA00022989"/>
    </source>
</evidence>
<sequence>MPHVHPTRDDRVVGAVSEVVGGPVGDHAGRHRWWTPARVLLLLTACTFVLGMVQKAPCSLAEGKDQQWVYSHMCYTDLRPLYVPRGLAELAWPYSGDEETRDRYEVMEYPVGIAYWAYGAAWVTQVLGGGPDSDARADRPVDDLYADEEVDDELSIFLLVNAVGFGALALLAVWLMSRVNPGRPWDAAAFALSPTLVLTGLINWDLIAVALVAGALWAWARDRPVLTGVLIGLGTAAKLYPLFLLGAILIICIRRGRWGAFALATVWAAVTWVAANLPGYLSGAEQWKVFWSFNADRGADLGSVWMIIDQVRDRGVEVDTVNTWSWILFVAWCAGVLVLGLLAGRRADHVPRLAQLGYLIVVGFLIVNKVYSPQYVLWLLPLAVLARPRWRDQIIWQAGEVFYFCTIWWYLGGYLQPAGGGDVGFYWVGISVRVACELYLAAVIVRDMFRPDHDPVPADAGSALDDDPVEGGRGVADPHVDPVADGRHAGAVG</sequence>
<dbReference type="RefSeq" id="WP_109694165.1">
    <property type="nucleotide sequence ID" value="NZ_QGDD01000005.1"/>
</dbReference>
<keyword evidence="2" id="KW-1003">Cell membrane</keyword>
<evidence type="ECO:0008006" key="12">
    <source>
        <dbReference type="Google" id="ProtNLM"/>
    </source>
</evidence>
<dbReference type="EMBL" id="QGDD01000005">
    <property type="protein sequence ID" value="PWN02536.1"/>
    <property type="molecule type" value="Genomic_DNA"/>
</dbReference>
<comment type="similarity">
    <text evidence="7">Belongs to the glycosyltransferase 87 family.</text>
</comment>
<dbReference type="InterPro" id="IPR018584">
    <property type="entry name" value="GT87"/>
</dbReference>
<keyword evidence="3" id="KW-0808">Transferase</keyword>
<proteinExistence type="inferred from homology"/>
<feature type="transmembrane region" description="Helical" evidence="9">
    <location>
        <begin position="225"/>
        <end position="253"/>
    </location>
</feature>
<dbReference type="GO" id="GO:0005886">
    <property type="term" value="C:plasma membrane"/>
    <property type="evidence" value="ECO:0007669"/>
    <property type="project" value="UniProtKB-SubCell"/>
</dbReference>
<reference evidence="10 11" key="1">
    <citation type="submission" date="2018-05" db="EMBL/GenBank/DDBJ databases">
        <title>Nocardioides silvaticus genome.</title>
        <authorList>
            <person name="Li C."/>
            <person name="Wang G."/>
        </authorList>
    </citation>
    <scope>NUCLEOTIDE SEQUENCE [LARGE SCALE GENOMIC DNA]</scope>
    <source>
        <strain evidence="10 11">CCTCC AB 2018079</strain>
    </source>
</reference>
<keyword evidence="4 9" id="KW-0812">Transmembrane</keyword>
<keyword evidence="5 9" id="KW-1133">Transmembrane helix</keyword>
<feature type="transmembrane region" description="Helical" evidence="9">
    <location>
        <begin position="260"/>
        <end position="281"/>
    </location>
</feature>
<feature type="compositionally biased region" description="Basic and acidic residues" evidence="8">
    <location>
        <begin position="476"/>
        <end position="493"/>
    </location>
</feature>
<evidence type="ECO:0000256" key="8">
    <source>
        <dbReference type="SAM" id="MobiDB-lite"/>
    </source>
</evidence>
<gene>
    <name evidence="10" type="ORF">DJ010_12445</name>
</gene>
<evidence type="ECO:0000313" key="11">
    <source>
        <dbReference type="Proteomes" id="UP000245507"/>
    </source>
</evidence>
<feature type="transmembrane region" description="Helical" evidence="9">
    <location>
        <begin position="356"/>
        <end position="374"/>
    </location>
</feature>
<dbReference type="AlphaFoldDB" id="A0A316TSL5"/>
<feature type="transmembrane region" description="Helical" evidence="9">
    <location>
        <begin position="324"/>
        <end position="344"/>
    </location>
</feature>
<evidence type="ECO:0000256" key="3">
    <source>
        <dbReference type="ARBA" id="ARBA00022679"/>
    </source>
</evidence>
<evidence type="ECO:0000256" key="1">
    <source>
        <dbReference type="ARBA" id="ARBA00004651"/>
    </source>
</evidence>
<evidence type="ECO:0000256" key="2">
    <source>
        <dbReference type="ARBA" id="ARBA00022475"/>
    </source>
</evidence>
<name>A0A316TSL5_9ACTN</name>
<feature type="transmembrane region" description="Helical" evidence="9">
    <location>
        <begin position="423"/>
        <end position="445"/>
    </location>
</feature>
<accession>A0A316TSL5</accession>
<dbReference type="InterPro" id="IPR016570">
    <property type="entry name" value="UCP010361"/>
</dbReference>
<feature type="transmembrane region" description="Helical" evidence="9">
    <location>
        <begin position="196"/>
        <end position="219"/>
    </location>
</feature>
<evidence type="ECO:0000256" key="6">
    <source>
        <dbReference type="ARBA" id="ARBA00023136"/>
    </source>
</evidence>